<dbReference type="PANTHER" id="PTHR44196:SF1">
    <property type="entry name" value="DEHYDROGENASE_REDUCTASE SDR FAMILY MEMBER 7B"/>
    <property type="match status" value="1"/>
</dbReference>
<dbReference type="GO" id="GO:0016020">
    <property type="term" value="C:membrane"/>
    <property type="evidence" value="ECO:0007669"/>
    <property type="project" value="TreeGrafter"/>
</dbReference>
<accession>A0A1G6LFW3</accession>
<evidence type="ECO:0000313" key="6">
    <source>
        <dbReference type="Proteomes" id="UP000199501"/>
    </source>
</evidence>
<dbReference type="InterPro" id="IPR036291">
    <property type="entry name" value="NAD(P)-bd_dom_sf"/>
</dbReference>
<name>A0A1G6LFW3_9PSEU</name>
<dbReference type="InterPro" id="IPR002347">
    <property type="entry name" value="SDR_fam"/>
</dbReference>
<evidence type="ECO:0000256" key="3">
    <source>
        <dbReference type="RuleBase" id="RU000363"/>
    </source>
</evidence>
<dbReference type="CDD" id="cd05233">
    <property type="entry name" value="SDR_c"/>
    <property type="match status" value="1"/>
</dbReference>
<evidence type="ECO:0000256" key="1">
    <source>
        <dbReference type="ARBA" id="ARBA00006484"/>
    </source>
</evidence>
<dbReference type="STRING" id="1271860.SAMN05216174_10239"/>
<reference evidence="6" key="1">
    <citation type="submission" date="2016-10" db="EMBL/GenBank/DDBJ databases">
        <authorList>
            <person name="Varghese N."/>
            <person name="Submissions S."/>
        </authorList>
    </citation>
    <scope>NUCLEOTIDE SEQUENCE [LARGE SCALE GENOMIC DNA]</scope>
    <source>
        <strain evidence="6">IBRC-M 10403</strain>
    </source>
</reference>
<feature type="compositionally biased region" description="Gly residues" evidence="4">
    <location>
        <begin position="297"/>
        <end position="308"/>
    </location>
</feature>
<dbReference type="Gene3D" id="3.40.50.720">
    <property type="entry name" value="NAD(P)-binding Rossmann-like Domain"/>
    <property type="match status" value="1"/>
</dbReference>
<feature type="region of interest" description="Disordered" evidence="4">
    <location>
        <begin position="286"/>
        <end position="308"/>
    </location>
</feature>
<gene>
    <name evidence="5" type="ORF">SAMN05216174_10239</name>
</gene>
<dbReference type="EMBL" id="FMZZ01000002">
    <property type="protein sequence ID" value="SDC41847.1"/>
    <property type="molecule type" value="Genomic_DNA"/>
</dbReference>
<organism evidence="5 6">
    <name type="scientific">Actinokineospora iranica</name>
    <dbReference type="NCBI Taxonomy" id="1271860"/>
    <lineage>
        <taxon>Bacteria</taxon>
        <taxon>Bacillati</taxon>
        <taxon>Actinomycetota</taxon>
        <taxon>Actinomycetes</taxon>
        <taxon>Pseudonocardiales</taxon>
        <taxon>Pseudonocardiaceae</taxon>
        <taxon>Actinokineospora</taxon>
    </lineage>
</organism>
<dbReference type="Pfam" id="PF00106">
    <property type="entry name" value="adh_short"/>
    <property type="match status" value="1"/>
</dbReference>
<dbReference type="PRINTS" id="PR00080">
    <property type="entry name" value="SDRFAMILY"/>
</dbReference>
<dbReference type="Proteomes" id="UP000199501">
    <property type="component" value="Unassembled WGS sequence"/>
</dbReference>
<dbReference type="RefSeq" id="WP_228771405.1">
    <property type="nucleotide sequence ID" value="NZ_FMZZ01000002.1"/>
</dbReference>
<dbReference type="PANTHER" id="PTHR44196">
    <property type="entry name" value="DEHYDROGENASE/REDUCTASE SDR FAMILY MEMBER 7B"/>
    <property type="match status" value="1"/>
</dbReference>
<dbReference type="AlphaFoldDB" id="A0A1G6LFW3"/>
<protein>
    <submittedName>
        <fullName evidence="5">Short-chain dehydrogenase</fullName>
    </submittedName>
</protein>
<evidence type="ECO:0000256" key="4">
    <source>
        <dbReference type="SAM" id="MobiDB-lite"/>
    </source>
</evidence>
<comment type="similarity">
    <text evidence="1 3">Belongs to the short-chain dehydrogenases/reductases (SDR) family.</text>
</comment>
<proteinExistence type="inferred from homology"/>
<dbReference type="PRINTS" id="PR00081">
    <property type="entry name" value="GDHRDH"/>
</dbReference>
<dbReference type="SUPFAM" id="SSF51735">
    <property type="entry name" value="NAD(P)-binding Rossmann-fold domains"/>
    <property type="match status" value="1"/>
</dbReference>
<evidence type="ECO:0000313" key="5">
    <source>
        <dbReference type="EMBL" id="SDC41847.1"/>
    </source>
</evidence>
<keyword evidence="6" id="KW-1185">Reference proteome</keyword>
<sequence>MAARRHPVLARLSRSGAARWMANPRSHVDPAALRAAVSGRVVLVTGASYGLGEATARRLAHAGATVLLVARTADALDALAADLCRAGGTAHPYPTDLTDPAQVEALTERVLREHGHVDVLVNNAGKSIRRSIAKSTGRFHDFERTIGVNYLGPVKLFLGLLPAMRARGRGHLVNISTIGVQVPPAPRWVAYQASKTAFDVFFRGVATEIARDGITATSVYMPLIRTRMSAPTRAFDDLPGMTADEAAGVVCRAITRRPAQISPWWADLAELGAAATRRPWQALAGRLSGASKHGASEHGGGGRGSVRA</sequence>
<evidence type="ECO:0000256" key="2">
    <source>
        <dbReference type="ARBA" id="ARBA00023002"/>
    </source>
</evidence>
<keyword evidence="2" id="KW-0560">Oxidoreductase</keyword>
<dbReference type="GO" id="GO:0016491">
    <property type="term" value="F:oxidoreductase activity"/>
    <property type="evidence" value="ECO:0007669"/>
    <property type="project" value="UniProtKB-KW"/>
</dbReference>